<reference evidence="2 3" key="1">
    <citation type="journal article" date="2015" name="Sci. Rep.">
        <title>Chromosome-level genome map provides insights into diverse defense mechanisms in the medicinal fungus Ganoderma sinense.</title>
        <authorList>
            <person name="Zhu Y."/>
            <person name="Xu J."/>
            <person name="Sun C."/>
            <person name="Zhou S."/>
            <person name="Xu H."/>
            <person name="Nelson D.R."/>
            <person name="Qian J."/>
            <person name="Song J."/>
            <person name="Luo H."/>
            <person name="Xiang L."/>
            <person name="Li Y."/>
            <person name="Xu Z."/>
            <person name="Ji A."/>
            <person name="Wang L."/>
            <person name="Lu S."/>
            <person name="Hayward A."/>
            <person name="Sun W."/>
            <person name="Li X."/>
            <person name="Schwartz D.C."/>
            <person name="Wang Y."/>
            <person name="Chen S."/>
        </authorList>
    </citation>
    <scope>NUCLEOTIDE SEQUENCE [LARGE SCALE GENOMIC DNA]</scope>
    <source>
        <strain evidence="2 3">ZZ0214-1</strain>
    </source>
</reference>
<dbReference type="AlphaFoldDB" id="A0A2G8S076"/>
<dbReference type="SUPFAM" id="SSF81383">
    <property type="entry name" value="F-box domain"/>
    <property type="match status" value="1"/>
</dbReference>
<dbReference type="InterPro" id="IPR036047">
    <property type="entry name" value="F-box-like_dom_sf"/>
</dbReference>
<dbReference type="InterPro" id="IPR001810">
    <property type="entry name" value="F-box_dom"/>
</dbReference>
<protein>
    <recommendedName>
        <fullName evidence="1">F-box domain-containing protein</fullName>
    </recommendedName>
</protein>
<feature type="domain" description="F-box" evidence="1">
    <location>
        <begin position="6"/>
        <end position="52"/>
    </location>
</feature>
<evidence type="ECO:0000313" key="2">
    <source>
        <dbReference type="EMBL" id="PIL26958.1"/>
    </source>
</evidence>
<keyword evidence="3" id="KW-1185">Reference proteome</keyword>
<sequence length="88" mass="10118">MAVQSTLTFMSLPVDMLREIEDRLDMLSLLSLRGTCVYFRDCVAWTLKFERDAIIEHYWASAKVFLPMLTRSQAVILGEAALAFVMRN</sequence>
<dbReference type="PROSITE" id="PS50181">
    <property type="entry name" value="FBOX"/>
    <property type="match status" value="1"/>
</dbReference>
<dbReference type="Proteomes" id="UP000230002">
    <property type="component" value="Unassembled WGS sequence"/>
</dbReference>
<accession>A0A2G8S076</accession>
<proteinExistence type="predicted"/>
<name>A0A2G8S076_9APHY</name>
<gene>
    <name evidence="2" type="ORF">GSI_10096</name>
</gene>
<evidence type="ECO:0000259" key="1">
    <source>
        <dbReference type="PROSITE" id="PS50181"/>
    </source>
</evidence>
<organism evidence="2 3">
    <name type="scientific">Ganoderma sinense ZZ0214-1</name>
    <dbReference type="NCBI Taxonomy" id="1077348"/>
    <lineage>
        <taxon>Eukaryota</taxon>
        <taxon>Fungi</taxon>
        <taxon>Dikarya</taxon>
        <taxon>Basidiomycota</taxon>
        <taxon>Agaricomycotina</taxon>
        <taxon>Agaricomycetes</taxon>
        <taxon>Polyporales</taxon>
        <taxon>Polyporaceae</taxon>
        <taxon>Ganoderma</taxon>
    </lineage>
</organism>
<dbReference type="EMBL" id="AYKW01000034">
    <property type="protein sequence ID" value="PIL26958.1"/>
    <property type="molecule type" value="Genomic_DNA"/>
</dbReference>
<evidence type="ECO:0000313" key="3">
    <source>
        <dbReference type="Proteomes" id="UP000230002"/>
    </source>
</evidence>
<comment type="caution">
    <text evidence="2">The sequence shown here is derived from an EMBL/GenBank/DDBJ whole genome shotgun (WGS) entry which is preliminary data.</text>
</comment>